<evidence type="ECO:0000259" key="2">
    <source>
        <dbReference type="PROSITE" id="PS51857"/>
    </source>
</evidence>
<dbReference type="RefSeq" id="WP_106138020.1">
    <property type="nucleotide sequence ID" value="NZ_PVTE01000009.1"/>
</dbReference>
<comment type="caution">
    <text evidence="3">The sequence shown here is derived from an EMBL/GenBank/DDBJ whole genome shotgun (WGS) entry which is preliminary data.</text>
</comment>
<dbReference type="SMART" id="SM00357">
    <property type="entry name" value="CSP"/>
    <property type="match status" value="1"/>
</dbReference>
<name>A0A2T0SXY3_9BACT</name>
<dbReference type="AlphaFoldDB" id="A0A2T0SXY3"/>
<accession>A0A2T0SXY3</accession>
<evidence type="ECO:0000256" key="1">
    <source>
        <dbReference type="SAM" id="MobiDB-lite"/>
    </source>
</evidence>
<evidence type="ECO:0000313" key="3">
    <source>
        <dbReference type="EMBL" id="PRY38282.1"/>
    </source>
</evidence>
<dbReference type="SUPFAM" id="SSF50249">
    <property type="entry name" value="Nucleic acid-binding proteins"/>
    <property type="match status" value="1"/>
</dbReference>
<reference evidence="3 4" key="1">
    <citation type="submission" date="2018-03" db="EMBL/GenBank/DDBJ databases">
        <title>Genomic Encyclopedia of Archaeal and Bacterial Type Strains, Phase II (KMG-II): from individual species to whole genera.</title>
        <authorList>
            <person name="Goeker M."/>
        </authorList>
    </citation>
    <scope>NUCLEOTIDE SEQUENCE [LARGE SCALE GENOMIC DNA]</scope>
    <source>
        <strain evidence="3 4">DSM 28354</strain>
    </source>
</reference>
<dbReference type="Pfam" id="PF00313">
    <property type="entry name" value="CSD"/>
    <property type="match status" value="1"/>
</dbReference>
<dbReference type="OrthoDB" id="1493235at2"/>
<dbReference type="InterPro" id="IPR012340">
    <property type="entry name" value="NA-bd_OB-fold"/>
</dbReference>
<dbReference type="EMBL" id="PVTE01000009">
    <property type="protein sequence ID" value="PRY38282.1"/>
    <property type="molecule type" value="Genomic_DNA"/>
</dbReference>
<dbReference type="InterPro" id="IPR002059">
    <property type="entry name" value="CSP_DNA-bd"/>
</dbReference>
<gene>
    <name evidence="3" type="ORF">CLV58_1099</name>
</gene>
<keyword evidence="4" id="KW-1185">Reference proteome</keyword>
<feature type="compositionally biased region" description="Basic and acidic residues" evidence="1">
    <location>
        <begin position="23"/>
        <end position="33"/>
    </location>
</feature>
<dbReference type="PROSITE" id="PS51857">
    <property type="entry name" value="CSD_2"/>
    <property type="match status" value="1"/>
</dbReference>
<dbReference type="CDD" id="cd04458">
    <property type="entry name" value="CSP_CDS"/>
    <property type="match status" value="1"/>
</dbReference>
<evidence type="ECO:0000313" key="4">
    <source>
        <dbReference type="Proteomes" id="UP000238375"/>
    </source>
</evidence>
<organism evidence="3 4">
    <name type="scientific">Spirosoma oryzae</name>
    <dbReference type="NCBI Taxonomy" id="1469603"/>
    <lineage>
        <taxon>Bacteria</taxon>
        <taxon>Pseudomonadati</taxon>
        <taxon>Bacteroidota</taxon>
        <taxon>Cytophagia</taxon>
        <taxon>Cytophagales</taxon>
        <taxon>Cytophagaceae</taxon>
        <taxon>Spirosoma</taxon>
    </lineage>
</organism>
<protein>
    <submittedName>
        <fullName evidence="3">Putative cold-shock DNA-binding protein</fullName>
    </submittedName>
</protein>
<dbReference type="InterPro" id="IPR011129">
    <property type="entry name" value="CSD"/>
</dbReference>
<dbReference type="Gene3D" id="2.40.50.140">
    <property type="entry name" value="Nucleic acid-binding proteins"/>
    <property type="match status" value="1"/>
</dbReference>
<proteinExistence type="predicted"/>
<sequence length="168" mass="18821">MGASSETFSKREKEKQRQKKKQDKQEKREDRKANAIKGQGLDQMMAYVDEYGNITSTPPNPNRRSTVAQHDIAISTARREAEPPQDLIRRGTVTRFDSSKGYGFIQDGQSQQSVFVHQNELIDSIQQNDKVTFEIKMTPKGASAINVKKWVNEPAPAPAAADEPTSQS</sequence>
<feature type="domain" description="CSD" evidence="2">
    <location>
        <begin position="88"/>
        <end position="149"/>
    </location>
</feature>
<dbReference type="GO" id="GO:0003677">
    <property type="term" value="F:DNA binding"/>
    <property type="evidence" value="ECO:0007669"/>
    <property type="project" value="UniProtKB-KW"/>
</dbReference>
<feature type="region of interest" description="Disordered" evidence="1">
    <location>
        <begin position="1"/>
        <end position="41"/>
    </location>
</feature>
<dbReference type="GO" id="GO:0005829">
    <property type="term" value="C:cytosol"/>
    <property type="evidence" value="ECO:0007669"/>
    <property type="project" value="UniProtKB-ARBA"/>
</dbReference>
<keyword evidence="3" id="KW-0238">DNA-binding</keyword>
<dbReference type="Proteomes" id="UP000238375">
    <property type="component" value="Unassembled WGS sequence"/>
</dbReference>